<feature type="transmembrane region" description="Helical" evidence="6">
    <location>
        <begin position="20"/>
        <end position="38"/>
    </location>
</feature>
<dbReference type="EMBL" id="BDRX01000082">
    <property type="protein sequence ID" value="GBF96583.1"/>
    <property type="molecule type" value="Genomic_DNA"/>
</dbReference>
<dbReference type="SUPFAM" id="SSF48317">
    <property type="entry name" value="Acid phosphatase/Vanadium-dependent haloperoxidase"/>
    <property type="match status" value="1"/>
</dbReference>
<dbReference type="GO" id="GO:0046839">
    <property type="term" value="P:phospholipid dephosphorylation"/>
    <property type="evidence" value="ECO:0007669"/>
    <property type="project" value="TreeGrafter"/>
</dbReference>
<gene>
    <name evidence="8" type="ORF">Rsub_09166</name>
</gene>
<keyword evidence="9" id="KW-1185">Reference proteome</keyword>
<evidence type="ECO:0000256" key="6">
    <source>
        <dbReference type="SAM" id="Phobius"/>
    </source>
</evidence>
<dbReference type="PANTHER" id="PTHR10165">
    <property type="entry name" value="LIPID PHOSPHATE PHOSPHATASE"/>
    <property type="match status" value="1"/>
</dbReference>
<dbReference type="InterPro" id="IPR043216">
    <property type="entry name" value="PAP-like"/>
</dbReference>
<feature type="transmembrane region" description="Helical" evidence="6">
    <location>
        <begin position="98"/>
        <end position="122"/>
    </location>
</feature>
<dbReference type="GO" id="GO:0008195">
    <property type="term" value="F:phosphatidate phosphatase activity"/>
    <property type="evidence" value="ECO:0007669"/>
    <property type="project" value="TreeGrafter"/>
</dbReference>
<evidence type="ECO:0000256" key="4">
    <source>
        <dbReference type="ARBA" id="ARBA00022989"/>
    </source>
</evidence>
<evidence type="ECO:0000313" key="9">
    <source>
        <dbReference type="Proteomes" id="UP000247498"/>
    </source>
</evidence>
<evidence type="ECO:0000256" key="3">
    <source>
        <dbReference type="ARBA" id="ARBA00022692"/>
    </source>
</evidence>
<dbReference type="GO" id="GO:0006644">
    <property type="term" value="P:phospholipid metabolic process"/>
    <property type="evidence" value="ECO:0007669"/>
    <property type="project" value="InterPro"/>
</dbReference>
<dbReference type="STRING" id="307507.A0A2V0PF97"/>
<feature type="domain" description="Phosphatidic acid phosphatase type 2/haloperoxidase" evidence="7">
    <location>
        <begin position="102"/>
        <end position="275"/>
    </location>
</feature>
<evidence type="ECO:0000256" key="5">
    <source>
        <dbReference type="ARBA" id="ARBA00023136"/>
    </source>
</evidence>
<comment type="subcellular location">
    <subcellularLocation>
        <location evidence="1">Membrane</location>
        <topology evidence="1">Multi-pass membrane protein</topology>
    </subcellularLocation>
</comment>
<protein>
    <submittedName>
        <fullName evidence="8">Phosphatidic acid phosphatase type 2B</fullName>
    </submittedName>
</protein>
<feature type="transmembrane region" description="Helical" evidence="6">
    <location>
        <begin position="65"/>
        <end position="86"/>
    </location>
</feature>
<dbReference type="GO" id="GO:0007165">
    <property type="term" value="P:signal transduction"/>
    <property type="evidence" value="ECO:0007669"/>
    <property type="project" value="TreeGrafter"/>
</dbReference>
<feature type="transmembrane region" description="Helical" evidence="6">
    <location>
        <begin position="260"/>
        <end position="279"/>
    </location>
</feature>
<dbReference type="InterPro" id="IPR036938">
    <property type="entry name" value="PAP2/HPO_sf"/>
</dbReference>
<dbReference type="InParanoid" id="A0A2V0PF97"/>
<comment type="similarity">
    <text evidence="2">Belongs to the PA-phosphatase related phosphoesterase family.</text>
</comment>
<dbReference type="PANTHER" id="PTHR10165:SF103">
    <property type="entry name" value="PHOSPHOLIPID PHOSPHATASE HOMOLOG 1.2 HOMOLOG"/>
    <property type="match status" value="1"/>
</dbReference>
<evidence type="ECO:0000259" key="7">
    <source>
        <dbReference type="SMART" id="SM00014"/>
    </source>
</evidence>
<keyword evidence="3 6" id="KW-0812">Transmembrane</keyword>
<name>A0A2V0PF97_9CHLO</name>
<dbReference type="AlphaFoldDB" id="A0A2V0PF97"/>
<keyword evidence="5 6" id="KW-0472">Membrane</keyword>
<evidence type="ECO:0000256" key="1">
    <source>
        <dbReference type="ARBA" id="ARBA00004141"/>
    </source>
</evidence>
<feature type="transmembrane region" description="Helical" evidence="6">
    <location>
        <begin position="184"/>
        <end position="205"/>
    </location>
</feature>
<keyword evidence="4 6" id="KW-1133">Transmembrane helix</keyword>
<reference evidence="8 9" key="1">
    <citation type="journal article" date="2018" name="Sci. Rep.">
        <title>Raphidocelis subcapitata (=Pseudokirchneriella subcapitata) provides an insight into genome evolution and environmental adaptations in the Sphaeropleales.</title>
        <authorList>
            <person name="Suzuki S."/>
            <person name="Yamaguchi H."/>
            <person name="Nakajima N."/>
            <person name="Kawachi M."/>
        </authorList>
    </citation>
    <scope>NUCLEOTIDE SEQUENCE [LARGE SCALE GENOMIC DNA]</scope>
    <source>
        <strain evidence="8 9">NIES-35</strain>
    </source>
</reference>
<feature type="transmembrane region" description="Helical" evidence="6">
    <location>
        <begin position="226"/>
        <end position="248"/>
    </location>
</feature>
<evidence type="ECO:0000313" key="8">
    <source>
        <dbReference type="EMBL" id="GBF96583.1"/>
    </source>
</evidence>
<dbReference type="SMART" id="SM00014">
    <property type="entry name" value="acidPPc"/>
    <property type="match status" value="1"/>
</dbReference>
<dbReference type="Pfam" id="PF01569">
    <property type="entry name" value="PAP2"/>
    <property type="match status" value="1"/>
</dbReference>
<dbReference type="OrthoDB" id="10030083at2759"/>
<organism evidence="8 9">
    <name type="scientific">Raphidocelis subcapitata</name>
    <dbReference type="NCBI Taxonomy" id="307507"/>
    <lineage>
        <taxon>Eukaryota</taxon>
        <taxon>Viridiplantae</taxon>
        <taxon>Chlorophyta</taxon>
        <taxon>core chlorophytes</taxon>
        <taxon>Chlorophyceae</taxon>
        <taxon>CS clade</taxon>
        <taxon>Sphaeropleales</taxon>
        <taxon>Selenastraceae</taxon>
        <taxon>Raphidocelis</taxon>
    </lineage>
</organism>
<dbReference type="InterPro" id="IPR000326">
    <property type="entry name" value="PAP2/HPO"/>
</dbReference>
<dbReference type="Proteomes" id="UP000247498">
    <property type="component" value="Unassembled WGS sequence"/>
</dbReference>
<accession>A0A2V0PF97</accession>
<dbReference type="GO" id="GO:0005886">
    <property type="term" value="C:plasma membrane"/>
    <property type="evidence" value="ECO:0007669"/>
    <property type="project" value="TreeGrafter"/>
</dbReference>
<sequence length="329" mass="36102">MGAGPKWCKSARQCLAQQDWSLLVVIVLCAVGIAVMEFKDPVQRPVFLYDATISYEHKPNTIDDFLAPLIPGIVFLFSLVLVEVYLFRKDAVSTAAAILRFFMACWAALMVVGFFTELFKLICGRLRPDFLDRCKPALPFEQALKAMNQNDEWGHTINPLCKNADARELRDGRVSFPSGHSSTAYVMGWFGCLYLLWGVSVRADMQMHRKLYKPGDGFFKRLAKELVSTVLLGLMLFQLGYAWGVGVSRFRDNRHNASDIIAGFMLGITFAPAFLLRAIGQHEWWTVYYPAIAAAEGGDDLLAGGSAGAGPSGAGNGMKVGSVPTAGAI</sequence>
<evidence type="ECO:0000256" key="2">
    <source>
        <dbReference type="ARBA" id="ARBA00008816"/>
    </source>
</evidence>
<proteinExistence type="inferred from homology"/>
<comment type="caution">
    <text evidence="8">The sequence shown here is derived from an EMBL/GenBank/DDBJ whole genome shotgun (WGS) entry which is preliminary data.</text>
</comment>
<dbReference type="Gene3D" id="1.20.144.10">
    <property type="entry name" value="Phosphatidic acid phosphatase type 2/haloperoxidase"/>
    <property type="match status" value="1"/>
</dbReference>